<reference evidence="1 2" key="1">
    <citation type="submission" date="2020-02" db="EMBL/GenBank/DDBJ databases">
        <authorList>
            <person name="Yaqubi I.B."/>
            <person name="Almaguer A.N."/>
            <person name="Torres S.A."/>
            <person name="Nayek S."/>
            <person name="Bhuiyan S."/>
            <person name="Hughes L.E."/>
            <person name="Garlena R.A."/>
            <person name="Russell D.A."/>
            <person name="Pope W.H."/>
            <person name="Jacobs-Sera D."/>
            <person name="Hatfull G.F."/>
        </authorList>
    </citation>
    <scope>NUCLEOTIDE SEQUENCE [LARGE SCALE GENOMIC DNA]</scope>
</reference>
<dbReference type="EMBL" id="MT024872">
    <property type="protein sequence ID" value="QIN94747.1"/>
    <property type="molecule type" value="Genomic_DNA"/>
</dbReference>
<dbReference type="GeneID" id="77928322"/>
<keyword evidence="2" id="KW-1185">Reference proteome</keyword>
<gene>
    <name evidence="1" type="primary">223</name>
    <name evidence="1" type="ORF">SEA_MUNTAHA_223</name>
</gene>
<evidence type="ECO:0000313" key="2">
    <source>
        <dbReference type="Proteomes" id="UP000503454"/>
    </source>
</evidence>
<dbReference type="KEGG" id="vg:77928322"/>
<sequence>MSLPTAFKMDVLAENGTAFRVVFLPFGGSENYPAVKETEPLVEFYDLRYSHTPDGQFTGCRTTQEDILNRHPFRELSLQGDVPAWTVDGDTFSTIHRWLRTFEVSPQS</sequence>
<dbReference type="RefSeq" id="YP_010652503.1">
    <property type="nucleotide sequence ID" value="NC_070786.1"/>
</dbReference>
<protein>
    <submittedName>
        <fullName evidence="1">Uncharacterized protein</fullName>
    </submittedName>
</protein>
<dbReference type="Proteomes" id="UP000503454">
    <property type="component" value="Segment"/>
</dbReference>
<organism evidence="1 2">
    <name type="scientific">Streptomyces phage Muntaha</name>
    <dbReference type="NCBI Taxonomy" id="2713269"/>
    <lineage>
        <taxon>Viruses</taxon>
        <taxon>Duplodnaviria</taxon>
        <taxon>Heunggongvirae</taxon>
        <taxon>Uroviricota</taxon>
        <taxon>Caudoviricetes</taxon>
        <taxon>Stanwilliamsviridae</taxon>
        <taxon>Loccivirinae</taxon>
        <taxon>Wakandavirus</taxon>
        <taxon>Wakandavirus muntaha</taxon>
    </lineage>
</organism>
<accession>A0A6G8R3G8</accession>
<evidence type="ECO:0000313" key="1">
    <source>
        <dbReference type="EMBL" id="QIN94747.1"/>
    </source>
</evidence>
<name>A0A6G8R3G8_9CAUD</name>
<proteinExistence type="predicted"/>